<reference evidence="3 4" key="1">
    <citation type="submission" date="2024-04" db="EMBL/GenBank/DDBJ databases">
        <title>Phyllosticta paracitricarpa is synonymous to the EU quarantine fungus P. citricarpa based on phylogenomic analyses.</title>
        <authorList>
            <consortium name="Lawrence Berkeley National Laboratory"/>
            <person name="Van Ingen-Buijs V.A."/>
            <person name="Van Westerhoven A.C."/>
            <person name="Haridas S."/>
            <person name="Skiadas P."/>
            <person name="Martin F."/>
            <person name="Groenewald J.Z."/>
            <person name="Crous P.W."/>
            <person name="Seidl M.F."/>
        </authorList>
    </citation>
    <scope>NUCLEOTIDE SEQUENCE [LARGE SCALE GENOMIC DNA]</scope>
    <source>
        <strain evidence="3 4">CBS 123371</strain>
    </source>
</reference>
<feature type="domain" description="Nucleolar 27S pre-rRNA processing Urb2/Npa2 C-terminal" evidence="2">
    <location>
        <begin position="1260"/>
        <end position="1497"/>
    </location>
</feature>
<accession>A0ABR1K8G3</accession>
<feature type="compositionally biased region" description="Basic residues" evidence="1">
    <location>
        <begin position="142"/>
        <end position="152"/>
    </location>
</feature>
<dbReference type="Pfam" id="PF10441">
    <property type="entry name" value="Urb2"/>
    <property type="match status" value="1"/>
</dbReference>
<evidence type="ECO:0000256" key="1">
    <source>
        <dbReference type="SAM" id="MobiDB-lite"/>
    </source>
</evidence>
<proteinExistence type="predicted"/>
<dbReference type="InterPro" id="IPR018849">
    <property type="entry name" value="Urb2/Npa2_C"/>
</dbReference>
<feature type="region of interest" description="Disordered" evidence="1">
    <location>
        <begin position="133"/>
        <end position="158"/>
    </location>
</feature>
<name>A0ABR1K8G3_9PEZI</name>
<evidence type="ECO:0000259" key="2">
    <source>
        <dbReference type="Pfam" id="PF10441"/>
    </source>
</evidence>
<organism evidence="3 4">
    <name type="scientific">Phyllosticta citriasiana</name>
    <dbReference type="NCBI Taxonomy" id="595635"/>
    <lineage>
        <taxon>Eukaryota</taxon>
        <taxon>Fungi</taxon>
        <taxon>Dikarya</taxon>
        <taxon>Ascomycota</taxon>
        <taxon>Pezizomycotina</taxon>
        <taxon>Dothideomycetes</taxon>
        <taxon>Dothideomycetes incertae sedis</taxon>
        <taxon>Botryosphaeriales</taxon>
        <taxon>Phyllostictaceae</taxon>
        <taxon>Phyllosticta</taxon>
    </lineage>
</organism>
<protein>
    <submittedName>
        <fullName evidence="3">Urb2/Npa2 family-domain-containing protein</fullName>
    </submittedName>
</protein>
<evidence type="ECO:0000313" key="3">
    <source>
        <dbReference type="EMBL" id="KAK7509766.1"/>
    </source>
</evidence>
<sequence length="1498" mass="165699">MAPVAQSSDSPPLRKLLALDNDFPTFEGKLDQIESILGDPDGARDGQQGQTPSLYYRGNPRTEWVLRWLLTKLKSDDSDGLAARTSWTAWRLLTRIILGLPPSVSAKALSAHTLLRTLEKTLQENFVDKRAAKEDFESTKPKTVKPSKKRKRDGTFSSSLERNDPLALFDAVAEAASTIVDLGFDNIDGQDKSVTEFVKSALRADIAQAARLFGLWLQSAHRLMAQQSLEQRPDLLARILPQILRIWEASVPDQGGEGQSSAEHFSQHCLVPAVVLLSDVTANSDPPSCDDGANKGNLSIDFKTSSVLETLLAKHIFVPARAVFFADADGGRFKSKSTPGQLFNCSISFLLNPLRTALDGRTANVNSSGPLDSDRRRVFRTVASLMDVCIRCSQRSTPKKRLDEAPWLQNAFIGLCDCIGAPVHGTAGKIDADRRMVLDRMIDTLARRKVTLESDVLANVVKFYSGIFGSNDGFQEKFDHQLLARIIEYDSTVFVNSSSSNLNNDDASLSDAIFDAVTYATKLDTKNHGALMDSIVLPLLKAYAQVRDLKEFISRWFAQLMSVGNSSCSMEKSIWARKELSIGLEEVLETRLTARQLFDMFGEYLQRVSACETVSKSEDLVEASASLIVLDALVSAVQLDDTIASVQEVLRSIQRSLFLFTGVSKEPATVARALRVVARLHVLLRPYQQVNEVKSSAERVLKKDGKSVVEIIKAAEKSDSDEVAARGQEAFNLVATLCSDFMAILDLKAPAKDLFNESAAVIFRSNDKVLKSITEGAKRRRTDDSVAVATSRLESFTLNAAAVLTQYPSLLDLPSLDSLSDLLRLLFWHAFGEFAGHFESSQPMSFGLVFEAMSDIILSMPSHDLRDVLFVVLYEGLEPESKQGKSKDVRHQLLAFSELQYLRMPLSAISRKHREQIINRLCELCCSSGKKGPSSEALFRHVSVMVKMMGAPNATSELATDTDTLWSIARLIQKTAPTNKDLLVLFDELVRLTLDDTITVKDQPRGQQYLKGFKDIMSRFVKDCNTFKDHNAELICFKSALRILKKADQLGDEEEAYKTMKRYLRTLDDDLDKVFPGPKTLRSEDDEAFFKAVLQAVSDLPTSSLGRDGYLLSIESKLLKVARAQRKSDVSISQSESSLWVSTAEALANISSPDEAQTVSSIIYDLWELGLSASDRHALLKACRKALGSLGLDRRIAMLSSLVEEEDQSTHARLVLANILISSLPDNPAKEEIPGQSLNGFVARLSTYLETVVNMRDLHAALNCIDTVLKDKHWLVSQYAIESLIESLSRLSSPAGPELSEDQASVIYTRICNTTQLIIALHRTRLGGRFHVLIPFLQRLLRCLFKFDTRQSIQGNSVYPPWLSTRSDSSPMKMAQAASFARLITTLCSPTVSAVRGLHRARKRPANGHAELVDETKKAREYAGQYVTALIATFCAAQLAGRIAPESRAALMPALYACADVVGVEGMRAMNAGMGAAERAIWKGVYADWRRFGRWEGR</sequence>
<dbReference type="PANTHER" id="PTHR15682">
    <property type="entry name" value="UNHEALTHY RIBOSOME BIOGENESIS PROTEIN 2 HOMOLOG"/>
    <property type="match status" value="1"/>
</dbReference>
<dbReference type="PANTHER" id="PTHR15682:SF2">
    <property type="entry name" value="UNHEALTHY RIBOSOME BIOGENESIS PROTEIN 2 HOMOLOG"/>
    <property type="match status" value="1"/>
</dbReference>
<comment type="caution">
    <text evidence="3">The sequence shown here is derived from an EMBL/GenBank/DDBJ whole genome shotgun (WGS) entry which is preliminary data.</text>
</comment>
<keyword evidence="4" id="KW-1185">Reference proteome</keyword>
<evidence type="ECO:0000313" key="4">
    <source>
        <dbReference type="Proteomes" id="UP001363622"/>
    </source>
</evidence>
<dbReference type="InterPro" id="IPR052609">
    <property type="entry name" value="Ribosome_Biogenesis_Reg"/>
</dbReference>
<gene>
    <name evidence="3" type="ORF">IWZ03DRAFT_88237</name>
</gene>
<dbReference type="EMBL" id="JBBPHU010000016">
    <property type="protein sequence ID" value="KAK7509766.1"/>
    <property type="molecule type" value="Genomic_DNA"/>
</dbReference>
<dbReference type="Proteomes" id="UP001363622">
    <property type="component" value="Unassembled WGS sequence"/>
</dbReference>